<feature type="compositionally biased region" description="Low complexity" evidence="1">
    <location>
        <begin position="60"/>
        <end position="72"/>
    </location>
</feature>
<evidence type="ECO:0008006" key="4">
    <source>
        <dbReference type="Google" id="ProtNLM"/>
    </source>
</evidence>
<proteinExistence type="predicted"/>
<keyword evidence="3" id="KW-1185">Reference proteome</keyword>
<comment type="caution">
    <text evidence="2">The sequence shown here is derived from an EMBL/GenBank/DDBJ whole genome shotgun (WGS) entry which is preliminary data.</text>
</comment>
<name>A0ABR0T0J9_9HYPO</name>
<protein>
    <recommendedName>
        <fullName evidence="4">Retrotransposon gag domain-containing protein</fullName>
    </recommendedName>
</protein>
<dbReference type="EMBL" id="JAVFKD010000002">
    <property type="protein sequence ID" value="KAK5997536.1"/>
    <property type="molecule type" value="Genomic_DNA"/>
</dbReference>
<evidence type="ECO:0000313" key="2">
    <source>
        <dbReference type="EMBL" id="KAK5997536.1"/>
    </source>
</evidence>
<evidence type="ECO:0000256" key="1">
    <source>
        <dbReference type="SAM" id="MobiDB-lite"/>
    </source>
</evidence>
<dbReference type="Proteomes" id="UP001338125">
    <property type="component" value="Unassembled WGS sequence"/>
</dbReference>
<feature type="region of interest" description="Disordered" evidence="1">
    <location>
        <begin position="54"/>
        <end position="93"/>
    </location>
</feature>
<sequence length="190" mass="21011">MSQITNNGHVGDAIFAKSLDMLASILLGYTSYAPSLKGVYSEIFKALKPGVHRDSASLPTETTTSYTSTTSTPIRDWDDSQNKTPKPFDGTTKELDPFLTQLQGYFGILNLHEKEFQTNGDGAGMSARAEEIFEDYNVFVHELTNVFGDVGQQRTAENRLEQLKQTGKCSEYAMKFRELGAKPNGPTPRS</sequence>
<organism evidence="2 3">
    <name type="scientific">Cladobotryum mycophilum</name>
    <dbReference type="NCBI Taxonomy" id="491253"/>
    <lineage>
        <taxon>Eukaryota</taxon>
        <taxon>Fungi</taxon>
        <taxon>Dikarya</taxon>
        <taxon>Ascomycota</taxon>
        <taxon>Pezizomycotina</taxon>
        <taxon>Sordariomycetes</taxon>
        <taxon>Hypocreomycetidae</taxon>
        <taxon>Hypocreales</taxon>
        <taxon>Hypocreaceae</taxon>
        <taxon>Cladobotryum</taxon>
    </lineage>
</organism>
<gene>
    <name evidence="2" type="ORF">PT974_02899</name>
</gene>
<reference evidence="2 3" key="1">
    <citation type="submission" date="2024-01" db="EMBL/GenBank/DDBJ databases">
        <title>Complete genome of Cladobotryum mycophilum ATHUM6906.</title>
        <authorList>
            <person name="Christinaki A.C."/>
            <person name="Myridakis A.I."/>
            <person name="Kouvelis V.N."/>
        </authorList>
    </citation>
    <scope>NUCLEOTIDE SEQUENCE [LARGE SCALE GENOMIC DNA]</scope>
    <source>
        <strain evidence="2 3">ATHUM6906</strain>
    </source>
</reference>
<evidence type="ECO:0000313" key="3">
    <source>
        <dbReference type="Proteomes" id="UP001338125"/>
    </source>
</evidence>
<accession>A0ABR0T0J9</accession>